<dbReference type="EMBL" id="CP101914">
    <property type="protein sequence ID" value="UUI04872.1"/>
    <property type="molecule type" value="Genomic_DNA"/>
</dbReference>
<proteinExistence type="predicted"/>
<keyword evidence="1" id="KW-0812">Transmembrane</keyword>
<accession>A0ABY5JZN7</accession>
<dbReference type="RefSeq" id="WP_256709775.1">
    <property type="nucleotide sequence ID" value="NZ_CP101914.1"/>
</dbReference>
<feature type="transmembrane region" description="Helical" evidence="1">
    <location>
        <begin position="137"/>
        <end position="159"/>
    </location>
</feature>
<dbReference type="Pfam" id="PF14154">
    <property type="entry name" value="DUF4306"/>
    <property type="match status" value="1"/>
</dbReference>
<evidence type="ECO:0000313" key="3">
    <source>
        <dbReference type="Proteomes" id="UP001059773"/>
    </source>
</evidence>
<reference evidence="2" key="1">
    <citation type="submission" date="2022-07" db="EMBL/GenBank/DDBJ databases">
        <title>FELIX.</title>
        <authorList>
            <person name="Wan K.H."/>
            <person name="Park S."/>
            <person name="Lawrence Q."/>
            <person name="Eichenberger J.P."/>
            <person name="Booth B.W."/>
            <person name="Piaggio A.J."/>
            <person name="Chandler J.C."/>
            <person name="Franklin A.B."/>
            <person name="Celniker S.E."/>
        </authorList>
    </citation>
    <scope>NUCLEOTIDE SEQUENCE</scope>
    <source>
        <strain evidence="2">QA-1986 374</strain>
    </source>
</reference>
<sequence>MKIVYQVIELGGETLIIGLQVGLCICLLVIATAAALYEGSPVLIYTTSWEHSTPFTRMIHGEVTGANDIVIFDLLVYASQFAPLFPIVMLLSATYLIILATYMFLRNKEKFPAFLFGFATVHIILGVTLLLDADTQGGKAIFTALLISGISCLSIGYAFKKSPWKPQMEV</sequence>
<feature type="transmembrane region" description="Helical" evidence="1">
    <location>
        <begin position="12"/>
        <end position="37"/>
    </location>
</feature>
<evidence type="ECO:0000313" key="2">
    <source>
        <dbReference type="EMBL" id="UUI04872.1"/>
    </source>
</evidence>
<keyword evidence="3" id="KW-1185">Reference proteome</keyword>
<gene>
    <name evidence="2" type="ORF">NP439_09655</name>
</gene>
<name>A0ABY5JZN7_9BACI</name>
<feature type="transmembrane region" description="Helical" evidence="1">
    <location>
        <begin position="84"/>
        <end position="105"/>
    </location>
</feature>
<organism evidence="2 3">
    <name type="scientific">Oceanobacillus jeddahense</name>
    <dbReference type="NCBI Taxonomy" id="1462527"/>
    <lineage>
        <taxon>Bacteria</taxon>
        <taxon>Bacillati</taxon>
        <taxon>Bacillota</taxon>
        <taxon>Bacilli</taxon>
        <taxon>Bacillales</taxon>
        <taxon>Bacillaceae</taxon>
        <taxon>Oceanobacillus</taxon>
    </lineage>
</organism>
<feature type="transmembrane region" description="Helical" evidence="1">
    <location>
        <begin position="112"/>
        <end position="131"/>
    </location>
</feature>
<dbReference type="InterPro" id="IPR025440">
    <property type="entry name" value="DUF4306"/>
</dbReference>
<keyword evidence="1" id="KW-0472">Membrane</keyword>
<protein>
    <submittedName>
        <fullName evidence="2">YjdJ family protein</fullName>
    </submittedName>
</protein>
<dbReference type="Proteomes" id="UP001059773">
    <property type="component" value="Chromosome"/>
</dbReference>
<evidence type="ECO:0000256" key="1">
    <source>
        <dbReference type="SAM" id="Phobius"/>
    </source>
</evidence>
<keyword evidence="1" id="KW-1133">Transmembrane helix</keyword>